<dbReference type="Gene3D" id="3.40.190.10">
    <property type="entry name" value="Periplasmic binding protein-like II"/>
    <property type="match status" value="2"/>
</dbReference>
<dbReference type="Pfam" id="PF03466">
    <property type="entry name" value="LysR_substrate"/>
    <property type="match status" value="1"/>
</dbReference>
<sequence length="308" mass="34152">METRFLQTFLSVVQTGSLSEAARRLNITPSAVIQRIKALEDEIGRPLIQRSGHTMQPTPAGAAILAEVEHMLAVADDIKAAAASDLETGLLRVGVINSALTGLLPDLLVQLRQNRPGIELYILPGMSGDLYSCIIDGELDAAIMVQPHFALPKALDWLLLRQEELLVITPLSVTETDSRAILKHQPFIRYDRNHWGGRIVDLHLRKLKIRPREQYELDSLEAITVLVSRGLGVSLIPDWLPPWPEGANVRRIKASGAPTRDVGILWSRSSKRLPLIRAFVAEAVSAIRLKQSLHRPSAREEALPARSW</sequence>
<dbReference type="Proteomes" id="UP000094969">
    <property type="component" value="Chromosome"/>
</dbReference>
<dbReference type="Pfam" id="PF00126">
    <property type="entry name" value="HTH_1"/>
    <property type="match status" value="1"/>
</dbReference>
<feature type="domain" description="HTH lysR-type" evidence="5">
    <location>
        <begin position="1"/>
        <end position="58"/>
    </location>
</feature>
<organism evidence="6 7">
    <name type="scientific">Bosea vaviloviae</name>
    <dbReference type="NCBI Taxonomy" id="1526658"/>
    <lineage>
        <taxon>Bacteria</taxon>
        <taxon>Pseudomonadati</taxon>
        <taxon>Pseudomonadota</taxon>
        <taxon>Alphaproteobacteria</taxon>
        <taxon>Hyphomicrobiales</taxon>
        <taxon>Boseaceae</taxon>
        <taxon>Bosea</taxon>
    </lineage>
</organism>
<dbReference type="CDD" id="cd08427">
    <property type="entry name" value="PBP2_LTTR_like_2"/>
    <property type="match status" value="1"/>
</dbReference>
<keyword evidence="3" id="KW-0238">DNA-binding</keyword>
<dbReference type="InterPro" id="IPR036390">
    <property type="entry name" value="WH_DNA-bd_sf"/>
</dbReference>
<evidence type="ECO:0000256" key="4">
    <source>
        <dbReference type="ARBA" id="ARBA00023163"/>
    </source>
</evidence>
<dbReference type="RefSeq" id="WP_069691142.1">
    <property type="nucleotide sequence ID" value="NZ_CP017147.1"/>
</dbReference>
<dbReference type="STRING" id="1526658.BHK69_17060"/>
<evidence type="ECO:0000256" key="3">
    <source>
        <dbReference type="ARBA" id="ARBA00023125"/>
    </source>
</evidence>
<dbReference type="KEGG" id="bvv:BHK69_17060"/>
<evidence type="ECO:0000313" key="6">
    <source>
        <dbReference type="EMBL" id="AOO81932.1"/>
    </source>
</evidence>
<dbReference type="EMBL" id="CP017147">
    <property type="protein sequence ID" value="AOO81932.1"/>
    <property type="molecule type" value="Genomic_DNA"/>
</dbReference>
<dbReference type="SUPFAM" id="SSF53850">
    <property type="entry name" value="Periplasmic binding protein-like II"/>
    <property type="match status" value="1"/>
</dbReference>
<proteinExistence type="inferred from homology"/>
<keyword evidence="4" id="KW-0804">Transcription</keyword>
<dbReference type="InterPro" id="IPR005119">
    <property type="entry name" value="LysR_subst-bd"/>
</dbReference>
<dbReference type="InterPro" id="IPR000847">
    <property type="entry name" value="LysR_HTH_N"/>
</dbReference>
<evidence type="ECO:0000256" key="1">
    <source>
        <dbReference type="ARBA" id="ARBA00009437"/>
    </source>
</evidence>
<comment type="similarity">
    <text evidence="1">Belongs to the LysR transcriptional regulatory family.</text>
</comment>
<dbReference type="GO" id="GO:0032993">
    <property type="term" value="C:protein-DNA complex"/>
    <property type="evidence" value="ECO:0007669"/>
    <property type="project" value="TreeGrafter"/>
</dbReference>
<evidence type="ECO:0000313" key="7">
    <source>
        <dbReference type="Proteomes" id="UP000094969"/>
    </source>
</evidence>
<dbReference type="OrthoDB" id="9811588at2"/>
<dbReference type="SUPFAM" id="SSF46785">
    <property type="entry name" value="Winged helix' DNA-binding domain"/>
    <property type="match status" value="1"/>
</dbReference>
<dbReference type="GO" id="GO:0003700">
    <property type="term" value="F:DNA-binding transcription factor activity"/>
    <property type="evidence" value="ECO:0007669"/>
    <property type="project" value="InterPro"/>
</dbReference>
<protein>
    <recommendedName>
        <fullName evidence="5">HTH lysR-type domain-containing protein</fullName>
    </recommendedName>
</protein>
<accession>A0A1D7U3M3</accession>
<name>A0A1D7U3M3_9HYPH</name>
<evidence type="ECO:0000259" key="5">
    <source>
        <dbReference type="PROSITE" id="PS50931"/>
    </source>
</evidence>
<reference evidence="6 7" key="1">
    <citation type="journal article" date="2015" name="Antonie Van Leeuwenhoek">
        <title>Bosea vaviloviae sp. nov., a new species of slow-growing rhizobia isolated from nodules of the relict species Vavilovia formosa (Stev.) Fed.</title>
        <authorList>
            <person name="Safronova V.I."/>
            <person name="Kuznetsova I.G."/>
            <person name="Sazanova A.L."/>
            <person name="Kimeklis A.K."/>
            <person name="Belimov A.A."/>
            <person name="Andronov E.E."/>
            <person name="Pinaev A.G."/>
            <person name="Chizhevskaya E.P."/>
            <person name="Pukhaev A.R."/>
            <person name="Popov K.P."/>
            <person name="Willems A."/>
            <person name="Tikhonovich I.A."/>
        </authorList>
    </citation>
    <scope>NUCLEOTIDE SEQUENCE [LARGE SCALE GENOMIC DNA]</scope>
    <source>
        <strain evidence="6 7">Vaf18</strain>
    </source>
</reference>
<dbReference type="PROSITE" id="PS50931">
    <property type="entry name" value="HTH_LYSR"/>
    <property type="match status" value="1"/>
</dbReference>
<evidence type="ECO:0000256" key="2">
    <source>
        <dbReference type="ARBA" id="ARBA00023015"/>
    </source>
</evidence>
<keyword evidence="7" id="KW-1185">Reference proteome</keyword>
<dbReference type="PANTHER" id="PTHR30346">
    <property type="entry name" value="TRANSCRIPTIONAL DUAL REGULATOR HCAR-RELATED"/>
    <property type="match status" value="1"/>
</dbReference>
<dbReference type="FunFam" id="1.10.10.10:FF:000001">
    <property type="entry name" value="LysR family transcriptional regulator"/>
    <property type="match status" value="1"/>
</dbReference>
<dbReference type="GO" id="GO:0003677">
    <property type="term" value="F:DNA binding"/>
    <property type="evidence" value="ECO:0007669"/>
    <property type="project" value="UniProtKB-KW"/>
</dbReference>
<keyword evidence="2" id="KW-0805">Transcription regulation</keyword>
<dbReference type="PANTHER" id="PTHR30346:SF0">
    <property type="entry name" value="HCA OPERON TRANSCRIPTIONAL ACTIVATOR HCAR"/>
    <property type="match status" value="1"/>
</dbReference>
<dbReference type="InterPro" id="IPR036388">
    <property type="entry name" value="WH-like_DNA-bd_sf"/>
</dbReference>
<dbReference type="AlphaFoldDB" id="A0A1D7U3M3"/>
<gene>
    <name evidence="6" type="ORF">BHK69_17060</name>
</gene>
<dbReference type="Gene3D" id="1.10.10.10">
    <property type="entry name" value="Winged helix-like DNA-binding domain superfamily/Winged helix DNA-binding domain"/>
    <property type="match status" value="1"/>
</dbReference>